<proteinExistence type="predicted"/>
<evidence type="ECO:0000313" key="2">
    <source>
        <dbReference type="Proteomes" id="UP001177021"/>
    </source>
</evidence>
<gene>
    <name evidence="1" type="ORF">MILVUS5_LOCUS34700</name>
</gene>
<comment type="caution">
    <text evidence="1">The sequence shown here is derived from an EMBL/GenBank/DDBJ whole genome shotgun (WGS) entry which is preliminary data.</text>
</comment>
<reference evidence="1" key="1">
    <citation type="submission" date="2023-10" db="EMBL/GenBank/DDBJ databases">
        <authorList>
            <person name="Rodriguez Cubillos JULIANA M."/>
            <person name="De Vega J."/>
        </authorList>
    </citation>
    <scope>NUCLEOTIDE SEQUENCE</scope>
</reference>
<dbReference type="EMBL" id="CASHSV030000615">
    <property type="protein sequence ID" value="CAJ2670701.1"/>
    <property type="molecule type" value="Genomic_DNA"/>
</dbReference>
<keyword evidence="2" id="KW-1185">Reference proteome</keyword>
<sequence>MDSQTVEGAVADLVDLERDNENVEVDDETPESKRAKTTTADCWKFFTKLGPGADGFRTTKCNGCGKVFRAGGKNHGTTTLNCHWPKYDKIKRADIGQVIIDMQEKFWLDLMNIARTSLSSKILSQDKEHFTKLDVDAVMRLKVNGDYTTNNDSSFGRFSKIESTDSLTQSASLLNLKVIVLFFRAVQTAKIY</sequence>
<organism evidence="1 2">
    <name type="scientific">Trifolium pratense</name>
    <name type="common">Red clover</name>
    <dbReference type="NCBI Taxonomy" id="57577"/>
    <lineage>
        <taxon>Eukaryota</taxon>
        <taxon>Viridiplantae</taxon>
        <taxon>Streptophyta</taxon>
        <taxon>Embryophyta</taxon>
        <taxon>Tracheophyta</taxon>
        <taxon>Spermatophyta</taxon>
        <taxon>Magnoliopsida</taxon>
        <taxon>eudicotyledons</taxon>
        <taxon>Gunneridae</taxon>
        <taxon>Pentapetalae</taxon>
        <taxon>rosids</taxon>
        <taxon>fabids</taxon>
        <taxon>Fabales</taxon>
        <taxon>Fabaceae</taxon>
        <taxon>Papilionoideae</taxon>
        <taxon>50 kb inversion clade</taxon>
        <taxon>NPAAA clade</taxon>
        <taxon>Hologalegina</taxon>
        <taxon>IRL clade</taxon>
        <taxon>Trifolieae</taxon>
        <taxon>Trifolium</taxon>
    </lineage>
</organism>
<name>A0ACB0LMN1_TRIPR</name>
<protein>
    <submittedName>
        <fullName evidence="1">Uncharacterized protein</fullName>
    </submittedName>
</protein>
<accession>A0ACB0LMN1</accession>
<evidence type="ECO:0000313" key="1">
    <source>
        <dbReference type="EMBL" id="CAJ2670701.1"/>
    </source>
</evidence>
<dbReference type="Proteomes" id="UP001177021">
    <property type="component" value="Unassembled WGS sequence"/>
</dbReference>